<dbReference type="EMBL" id="CP031198">
    <property type="protein sequence ID" value="QCZ53518.1"/>
    <property type="molecule type" value="Genomic_DNA"/>
</dbReference>
<name>A0A5B7Y0P7_LEVBR</name>
<accession>A0A5B7Y0P7</accession>
<proteinExistence type="predicted"/>
<protein>
    <submittedName>
        <fullName evidence="2">Uncharacterized protein</fullName>
    </submittedName>
</protein>
<organism evidence="2 3">
    <name type="scientific">Levilactobacillus brevis</name>
    <name type="common">Lactobacillus brevis</name>
    <dbReference type="NCBI Taxonomy" id="1580"/>
    <lineage>
        <taxon>Bacteria</taxon>
        <taxon>Bacillati</taxon>
        <taxon>Bacillota</taxon>
        <taxon>Bacilli</taxon>
        <taxon>Lactobacillales</taxon>
        <taxon>Lactobacillaceae</taxon>
        <taxon>Levilactobacillus</taxon>
    </lineage>
</organism>
<dbReference type="Proteomes" id="UP000307074">
    <property type="component" value="Chromosome"/>
</dbReference>
<dbReference type="RefSeq" id="WP_042750501.1">
    <property type="nucleotide sequence ID" value="NZ_CP031198.1"/>
</dbReference>
<evidence type="ECO:0000313" key="2">
    <source>
        <dbReference type="EMBL" id="QCZ53538.1"/>
    </source>
</evidence>
<evidence type="ECO:0000313" key="3">
    <source>
        <dbReference type="Proteomes" id="UP000307074"/>
    </source>
</evidence>
<dbReference type="EMBL" id="CP031198">
    <property type="protein sequence ID" value="QCZ53538.1"/>
    <property type="molecule type" value="Genomic_DNA"/>
</dbReference>
<reference evidence="2 3" key="1">
    <citation type="submission" date="2018-07" db="EMBL/GenBank/DDBJ databases">
        <authorList>
            <person name="Feyereisen M."/>
        </authorList>
    </citation>
    <scope>NUCLEOTIDE SEQUENCE [LARGE SCALE GENOMIC DNA]</scope>
    <source>
        <strain evidence="2 3">UCCLBBS449</strain>
    </source>
</reference>
<sequence>MKAIRGGLNGAIKIETLNPFVLRLNLWDFESGNSVQCLLKKDALEYWDTVKSKKLRTTTVYGHYNSDGVFIASTYSFGSKNPFFIRYHSRLSSIQPTVSSIL</sequence>
<evidence type="ECO:0000313" key="1">
    <source>
        <dbReference type="EMBL" id="QCZ53518.1"/>
    </source>
</evidence>
<dbReference type="AlphaFoldDB" id="A0A5B7Y0P7"/>
<gene>
    <name evidence="1" type="ORF">UCCLBBS449_1581</name>
    <name evidence="2" type="ORF">UCCLBBS449_1603</name>
</gene>